<dbReference type="GO" id="GO:0004803">
    <property type="term" value="F:transposase activity"/>
    <property type="evidence" value="ECO:0007669"/>
    <property type="project" value="InterPro"/>
</dbReference>
<feature type="domain" description="Transposase IS116/IS110/IS902 C-terminal" evidence="3">
    <location>
        <begin position="220"/>
        <end position="293"/>
    </location>
</feature>
<comment type="caution">
    <text evidence="4">The sequence shown here is derived from an EMBL/GenBank/DDBJ whole genome shotgun (WGS) entry which is preliminary data.</text>
</comment>
<evidence type="ECO:0000259" key="3">
    <source>
        <dbReference type="Pfam" id="PF02371"/>
    </source>
</evidence>
<organism evidence="4 5">
    <name type="scientific">Nonomuraea jabiensis</name>
    <dbReference type="NCBI Taxonomy" id="882448"/>
    <lineage>
        <taxon>Bacteria</taxon>
        <taxon>Bacillati</taxon>
        <taxon>Actinomycetota</taxon>
        <taxon>Actinomycetes</taxon>
        <taxon>Streptosporangiales</taxon>
        <taxon>Streptosporangiaceae</taxon>
        <taxon>Nonomuraea</taxon>
    </lineage>
</organism>
<protein>
    <submittedName>
        <fullName evidence="4">Transposase</fullName>
    </submittedName>
</protein>
<dbReference type="InterPro" id="IPR002525">
    <property type="entry name" value="Transp_IS110-like_N"/>
</dbReference>
<dbReference type="Pfam" id="PF01548">
    <property type="entry name" value="DEDD_Tnp_IS110"/>
    <property type="match status" value="1"/>
</dbReference>
<dbReference type="PANTHER" id="PTHR33055">
    <property type="entry name" value="TRANSPOSASE FOR INSERTION SEQUENCE ELEMENT IS1111A"/>
    <property type="match status" value="1"/>
</dbReference>
<dbReference type="InterPro" id="IPR003346">
    <property type="entry name" value="Transposase_20"/>
</dbReference>
<sequence length="371" mass="41023">MVVIGIDAHKRTHTLVAVDQVGRKLAERTVRATPDGHADAAAWADQWPDVMFAIEDCRHVTRRLEADLLRAGFRVVRVTTQLMAGQRRGGRERGKSDPIDALAVARVALREPDLPIAHLDGPSREVKLLADYRDDLVVQRTRICSQLRWHLHELDPELDIPSRGLRRRCLQDELCLRLADMPGVVAQIARELLERCRQLTMRINELESQLRRLVRALAPQLLAIPGCGVLGAATIIGETAGVHRFRSKAAFARFTGTAPIPVWSGNSSRVRLNRGGNRRMNCALHMIAVTQARGIGAGKAYVDKLMADGKTRTEAIRLRALSPMCGHLEYRMMEIRRQGVPRGDEVVSAGVQGGRRRVVSIRSGTDAGLGG</sequence>
<reference evidence="4 5" key="1">
    <citation type="submission" date="2020-08" db="EMBL/GenBank/DDBJ databases">
        <title>Sequencing the genomes of 1000 actinobacteria strains.</title>
        <authorList>
            <person name="Klenk H.-P."/>
        </authorList>
    </citation>
    <scope>NUCLEOTIDE SEQUENCE [LARGE SCALE GENOMIC DNA]</scope>
    <source>
        <strain evidence="4 5">DSM 45507</strain>
    </source>
</reference>
<accession>A0A7W9FY48</accession>
<feature type="coiled-coil region" evidence="1">
    <location>
        <begin position="189"/>
        <end position="216"/>
    </location>
</feature>
<dbReference type="GO" id="GO:0003677">
    <property type="term" value="F:DNA binding"/>
    <property type="evidence" value="ECO:0007669"/>
    <property type="project" value="InterPro"/>
</dbReference>
<dbReference type="NCBIfam" id="NF033542">
    <property type="entry name" value="transpos_IS110"/>
    <property type="match status" value="1"/>
</dbReference>
<evidence type="ECO:0000259" key="2">
    <source>
        <dbReference type="Pfam" id="PF01548"/>
    </source>
</evidence>
<dbReference type="RefSeq" id="WP_221519140.1">
    <property type="nucleotide sequence ID" value="NZ_JACHMB010000001.1"/>
</dbReference>
<dbReference type="GO" id="GO:0006313">
    <property type="term" value="P:DNA transposition"/>
    <property type="evidence" value="ECO:0007669"/>
    <property type="project" value="InterPro"/>
</dbReference>
<dbReference type="PANTHER" id="PTHR33055:SF16">
    <property type="entry name" value="TRANSPOSASE FOR INSERTION SEQUENCE ELEMENT IS1547"/>
    <property type="match status" value="1"/>
</dbReference>
<gene>
    <name evidence="4" type="ORF">HD596_000444</name>
</gene>
<dbReference type="InterPro" id="IPR047650">
    <property type="entry name" value="Transpos_IS110"/>
</dbReference>
<dbReference type="Pfam" id="PF02371">
    <property type="entry name" value="Transposase_20"/>
    <property type="match status" value="1"/>
</dbReference>
<dbReference type="EMBL" id="JACHMB010000001">
    <property type="protein sequence ID" value="MBB5773688.1"/>
    <property type="molecule type" value="Genomic_DNA"/>
</dbReference>
<dbReference type="AlphaFoldDB" id="A0A7W9FY48"/>
<keyword evidence="1" id="KW-0175">Coiled coil</keyword>
<evidence type="ECO:0000313" key="4">
    <source>
        <dbReference type="EMBL" id="MBB5773688.1"/>
    </source>
</evidence>
<dbReference type="Proteomes" id="UP000579153">
    <property type="component" value="Unassembled WGS sequence"/>
</dbReference>
<proteinExistence type="predicted"/>
<evidence type="ECO:0000313" key="5">
    <source>
        <dbReference type="Proteomes" id="UP000579153"/>
    </source>
</evidence>
<feature type="domain" description="Transposase IS110-like N-terminal" evidence="2">
    <location>
        <begin position="4"/>
        <end position="154"/>
    </location>
</feature>
<name>A0A7W9FY48_9ACTN</name>
<keyword evidence="5" id="KW-1185">Reference proteome</keyword>
<evidence type="ECO:0000256" key="1">
    <source>
        <dbReference type="SAM" id="Coils"/>
    </source>
</evidence>